<sequence>MRSKLAKATTLLLAVVATLWFIELVWSISKFEYPHIQAERGVPAATLLALTLAYASIHRSWRLHWLGIPLLLISSLGVIHVLPVWINGLFKEFAPLTATEATQAFQSGLFAVATVGFMSVLACLVVATLSAGQAVREKP</sequence>
<keyword evidence="3" id="KW-1185">Reference proteome</keyword>
<feature type="transmembrane region" description="Helical" evidence="1">
    <location>
        <begin position="106"/>
        <end position="129"/>
    </location>
</feature>
<dbReference type="RefSeq" id="WP_313874316.1">
    <property type="nucleotide sequence ID" value="NZ_JAVBIK010000001.1"/>
</dbReference>
<dbReference type="Proteomes" id="UP001321700">
    <property type="component" value="Unassembled WGS sequence"/>
</dbReference>
<comment type="caution">
    <text evidence="2">The sequence shown here is derived from an EMBL/GenBank/DDBJ whole genome shotgun (WGS) entry which is preliminary data.</text>
</comment>
<proteinExistence type="predicted"/>
<dbReference type="EMBL" id="JAVBIK010000001">
    <property type="protein sequence ID" value="MDT7518563.1"/>
    <property type="molecule type" value="Genomic_DNA"/>
</dbReference>
<organism evidence="2 3">
    <name type="scientific">Rhodoferax potami</name>
    <dbReference type="NCBI Taxonomy" id="3068338"/>
    <lineage>
        <taxon>Bacteria</taxon>
        <taxon>Pseudomonadati</taxon>
        <taxon>Pseudomonadota</taxon>
        <taxon>Betaproteobacteria</taxon>
        <taxon>Burkholderiales</taxon>
        <taxon>Comamonadaceae</taxon>
        <taxon>Rhodoferax</taxon>
    </lineage>
</organism>
<feature type="transmembrane region" description="Helical" evidence="1">
    <location>
        <begin position="64"/>
        <end position="86"/>
    </location>
</feature>
<accession>A0ABU3KMI6</accession>
<evidence type="ECO:0000313" key="3">
    <source>
        <dbReference type="Proteomes" id="UP001321700"/>
    </source>
</evidence>
<gene>
    <name evidence="2" type="ORF">RAE19_07570</name>
</gene>
<evidence type="ECO:0000256" key="1">
    <source>
        <dbReference type="SAM" id="Phobius"/>
    </source>
</evidence>
<feature type="transmembrane region" description="Helical" evidence="1">
    <location>
        <begin position="37"/>
        <end position="57"/>
    </location>
</feature>
<name>A0ABU3KMI6_9BURK</name>
<keyword evidence="1" id="KW-1133">Transmembrane helix</keyword>
<reference evidence="2 3" key="1">
    <citation type="submission" date="2023-08" db="EMBL/GenBank/DDBJ databases">
        <title>Rhodoferax potami sp. nov. and Rhodoferax mekongensis sp. nov., isolated from the Mekong River in Thailand.</title>
        <authorList>
            <person name="Kitikhun S."/>
            <person name="Charoenyingcharoen P."/>
            <person name="Siriarchawattana P."/>
            <person name="Likhitrattanapisal S."/>
            <person name="Nilsakha T."/>
            <person name="Chanpet A."/>
            <person name="Rattanawaree P."/>
            <person name="Ingsriswang S."/>
        </authorList>
    </citation>
    <scope>NUCLEOTIDE SEQUENCE [LARGE SCALE GENOMIC DNA]</scope>
    <source>
        <strain evidence="2 3">TBRC 17660</strain>
    </source>
</reference>
<protein>
    <submittedName>
        <fullName evidence="2">Uncharacterized protein</fullName>
    </submittedName>
</protein>
<keyword evidence="1" id="KW-0812">Transmembrane</keyword>
<evidence type="ECO:0000313" key="2">
    <source>
        <dbReference type="EMBL" id="MDT7518563.1"/>
    </source>
</evidence>
<keyword evidence="1" id="KW-0472">Membrane</keyword>